<dbReference type="Pfam" id="PF01494">
    <property type="entry name" value="FAD_binding_3"/>
    <property type="match status" value="2"/>
</dbReference>
<protein>
    <submittedName>
        <fullName evidence="4">NAD(P)-binding protein</fullName>
    </submittedName>
</protein>
<keyword evidence="1" id="KW-0560">Oxidoreductase</keyword>
<dbReference type="PANTHER" id="PTHR13789:SF309">
    <property type="entry name" value="PUTATIVE (AFU_ORTHOLOGUE AFUA_6G14510)-RELATED"/>
    <property type="match status" value="1"/>
</dbReference>
<sequence>MRPHRAVVAGAGIAGLAAANALVADGWEVDVFDRAPALRRGGTALGMWPSAMAVLDRLGVGAAVRSHAVEVHGGAILRPDGATIGRIPAGRSAHLVSRARLLETLHDALPAGTVRWSRPVEAGEHFPGADLVVAADGIHSRLRTGHWADAAARPLGTVAFRGVVPGHVDTVTETWGRGAMFGITPSSDGMVNWFACLHPDRVDPGASSPTALLRTVFASWHAAIGGVLAAIADDGVDRRDLFDVRVPGRFARGNVVLVGDAAHAMAPNLGRGACESLLDVWALSRSVCTDGIETGLRRYDRMRRRRVQRIVTAARLVNRVATAQRLLPVRTRAARLLLA</sequence>
<evidence type="ECO:0000313" key="4">
    <source>
        <dbReference type="EMBL" id="QEW04737.1"/>
    </source>
</evidence>
<reference evidence="5" key="1">
    <citation type="submission" date="2019-09" db="EMBL/GenBank/DDBJ databases">
        <title>Mumia zhuanghuii sp. nov. isolated from the intestinal contents of plateau pika (Ochotona curzoniae) in the Qinghai-Tibet plateau of China.</title>
        <authorList>
            <person name="Tian Z."/>
        </authorList>
    </citation>
    <scope>NUCLEOTIDE SEQUENCE [LARGE SCALE GENOMIC DNA]</scope>
    <source>
        <strain evidence="5">L-031</strain>
    </source>
</reference>
<keyword evidence="5" id="KW-1185">Reference proteome</keyword>
<accession>A0A5J6L8F7</accession>
<dbReference type="Gene3D" id="3.50.50.60">
    <property type="entry name" value="FAD/NAD(P)-binding domain"/>
    <property type="match status" value="1"/>
</dbReference>
<organism evidence="4 5">
    <name type="scientific">Microbacterium lushaniae</name>
    <dbReference type="NCBI Taxonomy" id="2614639"/>
    <lineage>
        <taxon>Bacteria</taxon>
        <taxon>Bacillati</taxon>
        <taxon>Actinomycetota</taxon>
        <taxon>Actinomycetes</taxon>
        <taxon>Micrococcales</taxon>
        <taxon>Microbacteriaceae</taxon>
        <taxon>Microbacterium</taxon>
    </lineage>
</organism>
<dbReference type="InterPro" id="IPR050493">
    <property type="entry name" value="FAD-dep_Monooxygenase_BioMet"/>
</dbReference>
<dbReference type="SUPFAM" id="SSF51905">
    <property type="entry name" value="FAD/NAD(P)-binding domain"/>
    <property type="match status" value="1"/>
</dbReference>
<dbReference type="PANTHER" id="PTHR13789">
    <property type="entry name" value="MONOOXYGENASE"/>
    <property type="match status" value="1"/>
</dbReference>
<evidence type="ECO:0000313" key="5">
    <source>
        <dbReference type="Proteomes" id="UP000325516"/>
    </source>
</evidence>
<feature type="domain" description="FAD-binding" evidence="3">
    <location>
        <begin position="7"/>
        <end position="76"/>
    </location>
</feature>
<dbReference type="Proteomes" id="UP000325516">
    <property type="component" value="Chromosome"/>
</dbReference>
<gene>
    <name evidence="4" type="ORF">F6J85_01850</name>
</gene>
<dbReference type="EMBL" id="CP044232">
    <property type="protein sequence ID" value="QEW04737.1"/>
    <property type="molecule type" value="Genomic_DNA"/>
</dbReference>
<evidence type="ECO:0000259" key="3">
    <source>
        <dbReference type="Pfam" id="PF01494"/>
    </source>
</evidence>
<dbReference type="InterPro" id="IPR036188">
    <property type="entry name" value="FAD/NAD-bd_sf"/>
</dbReference>
<evidence type="ECO:0000256" key="1">
    <source>
        <dbReference type="ARBA" id="ARBA00023002"/>
    </source>
</evidence>
<evidence type="ECO:0000256" key="2">
    <source>
        <dbReference type="ARBA" id="ARBA00023033"/>
    </source>
</evidence>
<dbReference type="GO" id="GO:0071949">
    <property type="term" value="F:FAD binding"/>
    <property type="evidence" value="ECO:0007669"/>
    <property type="project" value="InterPro"/>
</dbReference>
<name>A0A5J6L8F7_9MICO</name>
<dbReference type="PRINTS" id="PR00420">
    <property type="entry name" value="RNGMNOXGNASE"/>
</dbReference>
<dbReference type="GO" id="GO:0004497">
    <property type="term" value="F:monooxygenase activity"/>
    <property type="evidence" value="ECO:0007669"/>
    <property type="project" value="UniProtKB-KW"/>
</dbReference>
<dbReference type="InterPro" id="IPR002938">
    <property type="entry name" value="FAD-bd"/>
</dbReference>
<keyword evidence="2" id="KW-0503">Monooxygenase</keyword>
<feature type="domain" description="FAD-binding" evidence="3">
    <location>
        <begin position="129"/>
        <end position="313"/>
    </location>
</feature>
<proteinExistence type="predicted"/>
<dbReference type="AlphaFoldDB" id="A0A5J6L8F7"/>
<dbReference type="KEGG" id="mlz:F6J85_01850"/>